<proteinExistence type="inferred from homology"/>
<comment type="subunit">
    <text evidence="1">Heterotrimer of A, B and C subunits.</text>
</comment>
<protein>
    <recommendedName>
        <fullName evidence="1">Aspartyl/glutamyl-tRNA(Asn/Gln) amidotransferase subunit C</fullName>
        <shortName evidence="1">Asp/Glu-ADT subunit C</shortName>
        <ecNumber evidence="1">6.3.5.-</ecNumber>
    </recommendedName>
</protein>
<evidence type="ECO:0000313" key="3">
    <source>
        <dbReference type="Proteomes" id="UP001240697"/>
    </source>
</evidence>
<accession>A0ABY8SVB6</accession>
<keyword evidence="3" id="KW-1185">Reference proteome</keyword>
<comment type="catalytic activity">
    <reaction evidence="1">
        <text>L-aspartyl-tRNA(Asn) + L-glutamine + ATP + H2O = L-asparaginyl-tRNA(Asn) + L-glutamate + ADP + phosphate + 2 H(+)</text>
        <dbReference type="Rhea" id="RHEA:14513"/>
        <dbReference type="Rhea" id="RHEA-COMP:9674"/>
        <dbReference type="Rhea" id="RHEA-COMP:9677"/>
        <dbReference type="ChEBI" id="CHEBI:15377"/>
        <dbReference type="ChEBI" id="CHEBI:15378"/>
        <dbReference type="ChEBI" id="CHEBI:29985"/>
        <dbReference type="ChEBI" id="CHEBI:30616"/>
        <dbReference type="ChEBI" id="CHEBI:43474"/>
        <dbReference type="ChEBI" id="CHEBI:58359"/>
        <dbReference type="ChEBI" id="CHEBI:78515"/>
        <dbReference type="ChEBI" id="CHEBI:78516"/>
        <dbReference type="ChEBI" id="CHEBI:456216"/>
    </reaction>
</comment>
<gene>
    <name evidence="1 2" type="primary">gatC</name>
    <name evidence="2" type="ORF">QMY55_01285</name>
</gene>
<dbReference type="PANTHER" id="PTHR15004">
    <property type="entry name" value="GLUTAMYL-TRNA(GLN) AMIDOTRANSFERASE SUBUNIT C, MITOCHONDRIAL"/>
    <property type="match status" value="1"/>
</dbReference>
<organism evidence="2 3">
    <name type="scientific">Comamonas resistens</name>
    <dbReference type="NCBI Taxonomy" id="3046670"/>
    <lineage>
        <taxon>Bacteria</taxon>
        <taxon>Pseudomonadati</taxon>
        <taxon>Pseudomonadota</taxon>
        <taxon>Betaproteobacteria</taxon>
        <taxon>Burkholderiales</taxon>
        <taxon>Comamonadaceae</taxon>
        <taxon>Comamonas</taxon>
    </lineage>
</organism>
<keyword evidence="1" id="KW-0648">Protein biosynthesis</keyword>
<evidence type="ECO:0000256" key="1">
    <source>
        <dbReference type="HAMAP-Rule" id="MF_00122"/>
    </source>
</evidence>
<evidence type="ECO:0000313" key="2">
    <source>
        <dbReference type="EMBL" id="WHS65824.1"/>
    </source>
</evidence>
<dbReference type="RefSeq" id="WP_283486929.1">
    <property type="nucleotide sequence ID" value="NZ_CP125947.1"/>
</dbReference>
<name>A0ABY8SVB6_9BURK</name>
<keyword evidence="1" id="KW-0067">ATP-binding</keyword>
<dbReference type="Proteomes" id="UP001240697">
    <property type="component" value="Chromosome"/>
</dbReference>
<keyword evidence="1" id="KW-0436">Ligase</keyword>
<dbReference type="SUPFAM" id="SSF141000">
    <property type="entry name" value="Glu-tRNAGln amidotransferase C subunit"/>
    <property type="match status" value="1"/>
</dbReference>
<keyword evidence="1" id="KW-0547">Nucleotide-binding</keyword>
<dbReference type="Pfam" id="PF02686">
    <property type="entry name" value="GatC"/>
    <property type="match status" value="1"/>
</dbReference>
<reference evidence="2 3" key="1">
    <citation type="submission" date="2023-05" db="EMBL/GenBank/DDBJ databases">
        <authorList>
            <person name="Yin Y."/>
            <person name="Lu Z."/>
        </authorList>
    </citation>
    <scope>NUCLEOTIDE SEQUENCE [LARGE SCALE GENOMIC DNA]</scope>
    <source>
        <strain evidence="2 3">ZM22</strain>
    </source>
</reference>
<dbReference type="HAMAP" id="MF_00122">
    <property type="entry name" value="GatC"/>
    <property type="match status" value="1"/>
</dbReference>
<dbReference type="InterPro" id="IPR036113">
    <property type="entry name" value="Asp/Glu-ADT_sf_sub_c"/>
</dbReference>
<dbReference type="NCBIfam" id="TIGR00135">
    <property type="entry name" value="gatC"/>
    <property type="match status" value="1"/>
</dbReference>
<dbReference type="Gene3D" id="1.10.20.60">
    <property type="entry name" value="Glu-tRNAGln amidotransferase C subunit, N-terminal domain"/>
    <property type="match status" value="1"/>
</dbReference>
<comment type="function">
    <text evidence="1">Allows the formation of correctly charged Asn-tRNA(Asn) or Gln-tRNA(Gln) through the transamidation of misacylated Asp-tRNA(Asn) or Glu-tRNA(Gln) in organisms which lack either or both of asparaginyl-tRNA or glutaminyl-tRNA synthetases. The reaction takes place in the presence of glutamine and ATP through an activated phospho-Asp-tRNA(Asn) or phospho-Glu-tRNA(Gln).</text>
</comment>
<dbReference type="EMBL" id="CP125947">
    <property type="protein sequence ID" value="WHS65824.1"/>
    <property type="molecule type" value="Genomic_DNA"/>
</dbReference>
<dbReference type="PANTHER" id="PTHR15004:SF0">
    <property type="entry name" value="GLUTAMYL-TRNA(GLN) AMIDOTRANSFERASE SUBUNIT C, MITOCHONDRIAL"/>
    <property type="match status" value="1"/>
</dbReference>
<comment type="catalytic activity">
    <reaction evidence="1">
        <text>L-glutamyl-tRNA(Gln) + L-glutamine + ATP + H2O = L-glutaminyl-tRNA(Gln) + L-glutamate + ADP + phosphate + H(+)</text>
        <dbReference type="Rhea" id="RHEA:17521"/>
        <dbReference type="Rhea" id="RHEA-COMP:9681"/>
        <dbReference type="Rhea" id="RHEA-COMP:9684"/>
        <dbReference type="ChEBI" id="CHEBI:15377"/>
        <dbReference type="ChEBI" id="CHEBI:15378"/>
        <dbReference type="ChEBI" id="CHEBI:29985"/>
        <dbReference type="ChEBI" id="CHEBI:30616"/>
        <dbReference type="ChEBI" id="CHEBI:43474"/>
        <dbReference type="ChEBI" id="CHEBI:58359"/>
        <dbReference type="ChEBI" id="CHEBI:78520"/>
        <dbReference type="ChEBI" id="CHEBI:78521"/>
        <dbReference type="ChEBI" id="CHEBI:456216"/>
    </reaction>
</comment>
<dbReference type="EC" id="6.3.5.-" evidence="1"/>
<comment type="similarity">
    <text evidence="1">Belongs to the GatC family.</text>
</comment>
<dbReference type="InterPro" id="IPR003837">
    <property type="entry name" value="GatC"/>
</dbReference>
<sequence>MALNDQDIARIANLARLELSQDESKRMLAQLNNFFGIVEKMQAVDTSGVSPLSHPVAAIQDIALRLRDDLVSESDNRDANMHNAPAAEKGYFLVPKVIE</sequence>